<evidence type="ECO:0000259" key="8">
    <source>
        <dbReference type="Pfam" id="PF02687"/>
    </source>
</evidence>
<dbReference type="STRING" id="649638.Trad_1170"/>
<dbReference type="PANTHER" id="PTHR30489:SF0">
    <property type="entry name" value="LIPOPROTEIN-RELEASING SYSTEM TRANSMEMBRANE PROTEIN LOLE"/>
    <property type="match status" value="1"/>
</dbReference>
<feature type="transmembrane region" description="Helical" evidence="7">
    <location>
        <begin position="312"/>
        <end position="343"/>
    </location>
</feature>
<keyword evidence="6 7" id="KW-0472">Membrane</keyword>
<evidence type="ECO:0000256" key="7">
    <source>
        <dbReference type="SAM" id="Phobius"/>
    </source>
</evidence>
<dbReference type="KEGG" id="tra:Trad_1170"/>
<keyword evidence="10" id="KW-1185">Reference proteome</keyword>
<dbReference type="HOGENOM" id="CLU_000604_8_6_0"/>
<feature type="transmembrane region" description="Helical" evidence="7">
    <location>
        <begin position="374"/>
        <end position="397"/>
    </location>
</feature>
<dbReference type="Pfam" id="PF02687">
    <property type="entry name" value="FtsX"/>
    <property type="match status" value="1"/>
</dbReference>
<evidence type="ECO:0000256" key="4">
    <source>
        <dbReference type="ARBA" id="ARBA00022692"/>
    </source>
</evidence>
<keyword evidence="3" id="KW-1003">Cell membrane</keyword>
<dbReference type="OrthoDB" id="9809768at2"/>
<accession>D7CW32</accession>
<feature type="transmembrane region" description="Helical" evidence="7">
    <location>
        <begin position="271"/>
        <end position="292"/>
    </location>
</feature>
<evidence type="ECO:0000256" key="2">
    <source>
        <dbReference type="ARBA" id="ARBA00005236"/>
    </source>
</evidence>
<evidence type="ECO:0000313" key="9">
    <source>
        <dbReference type="EMBL" id="ADI14295.1"/>
    </source>
</evidence>
<evidence type="ECO:0000256" key="1">
    <source>
        <dbReference type="ARBA" id="ARBA00004651"/>
    </source>
</evidence>
<keyword evidence="5 7" id="KW-1133">Transmembrane helix</keyword>
<evidence type="ECO:0000256" key="5">
    <source>
        <dbReference type="ARBA" id="ARBA00022989"/>
    </source>
</evidence>
<reference evidence="9 10" key="2">
    <citation type="journal article" date="2011" name="Stand. Genomic Sci.">
        <title>Complete genome sequence of Truepera radiovictrix type strain (RQ-24).</title>
        <authorList>
            <person name="Ivanova N."/>
            <person name="Rohde C."/>
            <person name="Munk C."/>
            <person name="Nolan M."/>
            <person name="Lucas S."/>
            <person name="Del Rio T.G."/>
            <person name="Tice H."/>
            <person name="Deshpande S."/>
            <person name="Cheng J.F."/>
            <person name="Tapia R."/>
            <person name="Han C."/>
            <person name="Goodwin L."/>
            <person name="Pitluck S."/>
            <person name="Liolios K."/>
            <person name="Mavromatis K."/>
            <person name="Mikhailova N."/>
            <person name="Pati A."/>
            <person name="Chen A."/>
            <person name="Palaniappan K."/>
            <person name="Land M."/>
            <person name="Hauser L."/>
            <person name="Chang Y.J."/>
            <person name="Jeffries C.D."/>
            <person name="Brambilla E."/>
            <person name="Rohde M."/>
            <person name="Goker M."/>
            <person name="Tindall B.J."/>
            <person name="Woyke T."/>
            <person name="Bristow J."/>
            <person name="Eisen J.A."/>
            <person name="Markowitz V."/>
            <person name="Hugenholtz P."/>
            <person name="Kyrpides N.C."/>
            <person name="Klenk H.P."/>
            <person name="Lapidus A."/>
        </authorList>
    </citation>
    <scope>NUCLEOTIDE SEQUENCE [LARGE SCALE GENOMIC DNA]</scope>
    <source>
        <strain evidence="10">DSM 17093 / CIP 108686 / LMG 22925 / RQ-24</strain>
    </source>
</reference>
<dbReference type="eggNOG" id="COG4591">
    <property type="taxonomic scope" value="Bacteria"/>
</dbReference>
<feature type="domain" description="ABC3 transporter permease C-terminal" evidence="8">
    <location>
        <begin position="271"/>
        <end position="401"/>
    </location>
</feature>
<dbReference type="InterPro" id="IPR051447">
    <property type="entry name" value="Lipoprotein-release_system"/>
</dbReference>
<evidence type="ECO:0000313" key="10">
    <source>
        <dbReference type="Proteomes" id="UP000000379"/>
    </source>
</evidence>
<comment type="subcellular location">
    <subcellularLocation>
        <location evidence="1">Cell membrane</location>
        <topology evidence="1">Multi-pass membrane protein</topology>
    </subcellularLocation>
</comment>
<keyword evidence="4 7" id="KW-0812">Transmembrane</keyword>
<feature type="transmembrane region" description="Helical" evidence="7">
    <location>
        <begin position="20"/>
        <end position="43"/>
    </location>
</feature>
<gene>
    <name evidence="9" type="ordered locus">Trad_1170</name>
</gene>
<evidence type="ECO:0000256" key="6">
    <source>
        <dbReference type="ARBA" id="ARBA00023136"/>
    </source>
</evidence>
<proteinExistence type="inferred from homology"/>
<dbReference type="InterPro" id="IPR003838">
    <property type="entry name" value="ABC3_permease_C"/>
</dbReference>
<comment type="similarity">
    <text evidence="2">Belongs to the ABC-4 integral membrane protein family. LolC/E subfamily.</text>
</comment>
<dbReference type="Proteomes" id="UP000000379">
    <property type="component" value="Chromosome"/>
</dbReference>
<sequence>MRGTLELAWRNLLRKRGRSAVSAGAVAVVVFLTLIYFGLAGALQNGMYDNLTASTGHLQVRAANYRELRAFSDLLLRDAGALRARLEAEAPENAQLVAALSVPGLVEGDGRSRGVVLEGVSRAPGLQARYTARALAAGRLPAEDDLTGVALSQSLARALAVGLGGTVYVYAPGTEGYGAAAYTVVGLLEIPGGAPVAEVSLAAAQELAAPDAVTRMELHLADFGRSDDPTLPALQAALGERLGDGVSLPTWRELNPGVAAYLDIIPATTSVVTLVFFVLAGLLVTNTVYLSVIERVREFGVIKALGAPRGRVLGMVLAESLILCGFGALAGAALGLGVVGVMAQGFSFPPAYTELLGDAGLPEVLYATLTPTQVAVATLFTVLTGVCAALLPAFTALRLEPVEAMRFSA</sequence>
<dbReference type="GO" id="GO:0044874">
    <property type="term" value="P:lipoprotein localization to outer membrane"/>
    <property type="evidence" value="ECO:0007669"/>
    <property type="project" value="TreeGrafter"/>
</dbReference>
<dbReference type="RefSeq" id="WP_013177666.1">
    <property type="nucleotide sequence ID" value="NC_014221.1"/>
</dbReference>
<dbReference type="GO" id="GO:0098797">
    <property type="term" value="C:plasma membrane protein complex"/>
    <property type="evidence" value="ECO:0007669"/>
    <property type="project" value="TreeGrafter"/>
</dbReference>
<evidence type="ECO:0000256" key="3">
    <source>
        <dbReference type="ARBA" id="ARBA00022475"/>
    </source>
</evidence>
<dbReference type="PANTHER" id="PTHR30489">
    <property type="entry name" value="LIPOPROTEIN-RELEASING SYSTEM TRANSMEMBRANE PROTEIN LOLE"/>
    <property type="match status" value="1"/>
</dbReference>
<name>D7CW32_TRURR</name>
<dbReference type="EMBL" id="CP002049">
    <property type="protein sequence ID" value="ADI14295.1"/>
    <property type="molecule type" value="Genomic_DNA"/>
</dbReference>
<organism evidence="9 10">
    <name type="scientific">Truepera radiovictrix (strain DSM 17093 / CIP 108686 / LMG 22925 / RQ-24)</name>
    <dbReference type="NCBI Taxonomy" id="649638"/>
    <lineage>
        <taxon>Bacteria</taxon>
        <taxon>Thermotogati</taxon>
        <taxon>Deinococcota</taxon>
        <taxon>Deinococci</taxon>
        <taxon>Trueperales</taxon>
        <taxon>Trueperaceae</taxon>
        <taxon>Truepera</taxon>
    </lineage>
</organism>
<protein>
    <recommendedName>
        <fullName evidence="8">ABC3 transporter permease C-terminal domain-containing protein</fullName>
    </recommendedName>
</protein>
<reference evidence="10" key="1">
    <citation type="submission" date="2010-05" db="EMBL/GenBank/DDBJ databases">
        <title>The complete genome of Truepera radiovictris DSM 17093.</title>
        <authorList>
            <consortium name="US DOE Joint Genome Institute (JGI-PGF)"/>
            <person name="Lucas S."/>
            <person name="Copeland A."/>
            <person name="Lapidus A."/>
            <person name="Glavina del Rio T."/>
            <person name="Dalin E."/>
            <person name="Tice H."/>
            <person name="Bruce D."/>
            <person name="Goodwin L."/>
            <person name="Pitluck S."/>
            <person name="Kyrpides N."/>
            <person name="Mavromatis K."/>
            <person name="Ovchinnikova G."/>
            <person name="Munk A.C."/>
            <person name="Detter J.C."/>
            <person name="Han C."/>
            <person name="Tapia R."/>
            <person name="Land M."/>
            <person name="Hauser L."/>
            <person name="Markowitz V."/>
            <person name="Cheng J.-F."/>
            <person name="Hugenholtz P."/>
            <person name="Woyke T."/>
            <person name="Wu D."/>
            <person name="Tindall B."/>
            <person name="Pomrenke H.G."/>
            <person name="Brambilla E."/>
            <person name="Klenk H.-P."/>
            <person name="Eisen J.A."/>
        </authorList>
    </citation>
    <scope>NUCLEOTIDE SEQUENCE [LARGE SCALE GENOMIC DNA]</scope>
    <source>
        <strain evidence="10">DSM 17093 / CIP 108686 / LMG 22925 / RQ-24</strain>
    </source>
</reference>
<dbReference type="AlphaFoldDB" id="D7CW32"/>